<reference evidence="1 2" key="2">
    <citation type="journal article" date="2016" name="ISME J.">
        <title>Characterization of the first cultured representative of Verrucomicrobia subdivision 5 indicates the proposal of a novel phylum.</title>
        <authorList>
            <person name="Spring S."/>
            <person name="Bunk B."/>
            <person name="Sproer C."/>
            <person name="Schumann P."/>
            <person name="Rohde M."/>
            <person name="Tindall B.J."/>
            <person name="Klenk H.P."/>
        </authorList>
    </citation>
    <scope>NUCLEOTIDE SEQUENCE [LARGE SCALE GENOMIC DNA]</scope>
    <source>
        <strain evidence="1 2">L21-Fru-AB</strain>
    </source>
</reference>
<dbReference type="Pfam" id="PF10962">
    <property type="entry name" value="DUF2764"/>
    <property type="match status" value="1"/>
</dbReference>
<dbReference type="Proteomes" id="UP000035268">
    <property type="component" value="Chromosome"/>
</dbReference>
<sequence length="173" mass="19493">MAHVYLASTLPALRFTGEPPFSGDTLLFRCAGVLDGDEQHDVERVLRRHDKAPRTDVARRWVELELSFSAEIARVRAARAGMERPRTEGYTGIVEDPVERAFAVENPAGREDALDLFRWNCAEDLAREAPFGFPAVLAFAVQLGILERRAAFDRDQGRETVERLVAEKAQVQW</sequence>
<protein>
    <submittedName>
        <fullName evidence="1">V-type ATP synthase subunit C</fullName>
    </submittedName>
</protein>
<evidence type="ECO:0000313" key="1">
    <source>
        <dbReference type="EMBL" id="AKJ64529.1"/>
    </source>
</evidence>
<dbReference type="OrthoDB" id="9813754at2"/>
<name>A0A0G3EK49_9BACT</name>
<dbReference type="AlphaFoldDB" id="A0A0G3EK49"/>
<reference evidence="2" key="1">
    <citation type="submission" date="2015-02" db="EMBL/GenBank/DDBJ databases">
        <title>Description and complete genome sequence of the first cultured representative of the subdivision 5 of the Verrucomicrobia phylum.</title>
        <authorList>
            <person name="Spring S."/>
            <person name="Bunk B."/>
            <person name="Sproer C."/>
            <person name="Klenk H.-P."/>
        </authorList>
    </citation>
    <scope>NUCLEOTIDE SEQUENCE [LARGE SCALE GENOMIC DNA]</scope>
    <source>
        <strain evidence="2">L21-Fru-AB</strain>
    </source>
</reference>
<dbReference type="EMBL" id="CP010904">
    <property type="protein sequence ID" value="AKJ64529.1"/>
    <property type="molecule type" value="Genomic_DNA"/>
</dbReference>
<dbReference type="KEGG" id="vbl:L21SP4_01281"/>
<gene>
    <name evidence="1" type="ORF">L21SP4_01281</name>
</gene>
<keyword evidence="2" id="KW-1185">Reference proteome</keyword>
<organism evidence="1 2">
    <name type="scientific">Kiritimatiella glycovorans</name>
    <dbReference type="NCBI Taxonomy" id="1307763"/>
    <lineage>
        <taxon>Bacteria</taxon>
        <taxon>Pseudomonadati</taxon>
        <taxon>Kiritimatiellota</taxon>
        <taxon>Kiritimatiellia</taxon>
        <taxon>Kiritimatiellales</taxon>
        <taxon>Kiritimatiellaceae</taxon>
        <taxon>Kiritimatiella</taxon>
    </lineage>
</organism>
<evidence type="ECO:0000313" key="2">
    <source>
        <dbReference type="Proteomes" id="UP000035268"/>
    </source>
</evidence>
<dbReference type="STRING" id="1307763.L21SP4_01281"/>
<dbReference type="InterPro" id="IPR024492">
    <property type="entry name" value="DUF2764"/>
</dbReference>
<proteinExistence type="predicted"/>
<dbReference type="RefSeq" id="WP_052881856.1">
    <property type="nucleotide sequence ID" value="NZ_CP010904.1"/>
</dbReference>
<accession>A0A0G3EK49</accession>